<dbReference type="GO" id="GO:0005576">
    <property type="term" value="C:extracellular region"/>
    <property type="evidence" value="ECO:0007669"/>
    <property type="project" value="UniProtKB-SubCell"/>
</dbReference>
<evidence type="ECO:0000313" key="18">
    <source>
        <dbReference type="Proteomes" id="UP000282140"/>
    </source>
</evidence>
<evidence type="ECO:0000256" key="3">
    <source>
        <dbReference type="ARBA" id="ARBA00004613"/>
    </source>
</evidence>
<dbReference type="InterPro" id="IPR046673">
    <property type="entry name" value="ToxA_N"/>
</dbReference>
<feature type="active site" description="Glycyl thioester intermediate" evidence="14">
    <location>
        <position position="1302"/>
    </location>
</feature>
<dbReference type="EC" id="2.3.2.27" evidence="5"/>
<dbReference type="Proteomes" id="UP000282140">
    <property type="component" value="Unassembled WGS sequence"/>
</dbReference>
<keyword evidence="9" id="KW-0677">Repeat</keyword>
<comment type="similarity">
    <text evidence="4 14">Belongs to the LRR-containing bacterial E3 ligase family.</text>
</comment>
<comment type="subcellular location">
    <subcellularLocation>
        <location evidence="2">Host cytoplasm</location>
    </subcellularLocation>
    <subcellularLocation>
        <location evidence="3">Secreted</location>
    </subcellularLocation>
</comment>
<evidence type="ECO:0000256" key="9">
    <source>
        <dbReference type="ARBA" id="ARBA00022737"/>
    </source>
</evidence>
<dbReference type="EMBL" id="PEGA01000009">
    <property type="protein sequence ID" value="RLU10918.1"/>
    <property type="molecule type" value="Genomic_DNA"/>
</dbReference>
<reference evidence="18 19" key="1">
    <citation type="journal article" date="2018" name="Front. Microbiol.">
        <title>Discovery of Phloeophagus Beetles as a Source of Pseudomonas Strains That Produce Potentially New Bioactive Substances and Description of Pseudomonas bohemica sp. nov.</title>
        <authorList>
            <person name="Saati-Santamaria Z."/>
            <person name="Lopez-Mondejar R."/>
            <person name="Jimenez-Gomez A."/>
            <person name="Diez-Mendez A."/>
            <person name="Vetrovsky T."/>
            <person name="Igual J.M."/>
            <person name="Velazquez E."/>
            <person name="Kolarik M."/>
            <person name="Rivas R."/>
            <person name="Garcia-Fraile P."/>
        </authorList>
    </citation>
    <scope>NUCLEOTIDE SEQUENCE [LARGE SCALE GENOMIC DNA]</scope>
    <source>
        <strain evidence="17 19">A2-NA12</strain>
        <strain evidence="16 18">A2-NA13</strain>
    </source>
</reference>
<evidence type="ECO:0000256" key="13">
    <source>
        <dbReference type="ARBA" id="ARBA00023200"/>
    </source>
</evidence>
<dbReference type="GO" id="GO:0030430">
    <property type="term" value="C:host cell cytoplasm"/>
    <property type="evidence" value="ECO:0007669"/>
    <property type="project" value="UniProtKB-SubCell"/>
</dbReference>
<dbReference type="InterPro" id="IPR051071">
    <property type="entry name" value="LRR-bact_E3_ubiq_ligases"/>
</dbReference>
<dbReference type="Gene3D" id="1.20.58.360">
    <property type="entry name" value="Shigella T3SS effector IpaH defines"/>
    <property type="match status" value="1"/>
</dbReference>
<organism evidence="16 18">
    <name type="scientific">Pseudomonas prosekii</name>
    <dbReference type="NCBI Taxonomy" id="1148509"/>
    <lineage>
        <taxon>Bacteria</taxon>
        <taxon>Pseudomonadati</taxon>
        <taxon>Pseudomonadota</taxon>
        <taxon>Gammaproteobacteria</taxon>
        <taxon>Pseudomonadales</taxon>
        <taxon>Pseudomonadaceae</taxon>
        <taxon>Pseudomonas</taxon>
    </lineage>
</organism>
<proteinExistence type="inferred from homology"/>
<dbReference type="PANTHER" id="PTHR47114:SF2">
    <property type="entry name" value="OLIGODENDROCYTE-MYELIN GLYCOPROTEIN"/>
    <property type="match status" value="1"/>
</dbReference>
<feature type="domain" description="NEL" evidence="15">
    <location>
        <begin position="1213"/>
        <end position="1511"/>
    </location>
</feature>
<keyword evidence="18" id="KW-1185">Reference proteome</keyword>
<dbReference type="GO" id="GO:0061630">
    <property type="term" value="F:ubiquitin protein ligase activity"/>
    <property type="evidence" value="ECO:0007669"/>
    <property type="project" value="UniProtKB-EC"/>
</dbReference>
<evidence type="ECO:0000256" key="6">
    <source>
        <dbReference type="ARBA" id="ARBA00022525"/>
    </source>
</evidence>
<evidence type="ECO:0000256" key="11">
    <source>
        <dbReference type="ARBA" id="ARBA00022843"/>
    </source>
</evidence>
<evidence type="ECO:0000256" key="2">
    <source>
        <dbReference type="ARBA" id="ARBA00004192"/>
    </source>
</evidence>
<dbReference type="GO" id="GO:0016567">
    <property type="term" value="P:protein ubiquitination"/>
    <property type="evidence" value="ECO:0007669"/>
    <property type="project" value="InterPro"/>
</dbReference>
<evidence type="ECO:0000313" key="16">
    <source>
        <dbReference type="EMBL" id="RLU07384.1"/>
    </source>
</evidence>
<keyword evidence="8 14" id="KW-0808">Transferase</keyword>
<comment type="caution">
    <text evidence="16">The sequence shown here is derived from an EMBL/GenBank/DDBJ whole genome shotgun (WGS) entry which is preliminary data.</text>
</comment>
<evidence type="ECO:0000256" key="8">
    <source>
        <dbReference type="ARBA" id="ARBA00022679"/>
    </source>
</evidence>
<evidence type="ECO:0000313" key="17">
    <source>
        <dbReference type="EMBL" id="RLU10918.1"/>
    </source>
</evidence>
<dbReference type="InterPro" id="IPR001611">
    <property type="entry name" value="Leu-rich_rpt"/>
</dbReference>
<evidence type="ECO:0000256" key="5">
    <source>
        <dbReference type="ARBA" id="ARBA00012483"/>
    </source>
</evidence>
<keyword evidence="13 14" id="KW-1035">Host cytoplasm</keyword>
<dbReference type="SUPFAM" id="SSF52058">
    <property type="entry name" value="L domain-like"/>
    <property type="match status" value="1"/>
</dbReference>
<evidence type="ECO:0000256" key="7">
    <source>
        <dbReference type="ARBA" id="ARBA00022614"/>
    </source>
</evidence>
<keyword evidence="12" id="KW-0843">Virulence</keyword>
<evidence type="ECO:0000313" key="19">
    <source>
        <dbReference type="Proteomes" id="UP000282672"/>
    </source>
</evidence>
<name>A0A3L8CHW6_9PSED</name>
<evidence type="ECO:0000259" key="15">
    <source>
        <dbReference type="PROSITE" id="PS52053"/>
    </source>
</evidence>
<dbReference type="PROSITE" id="PS51450">
    <property type="entry name" value="LRR"/>
    <property type="match status" value="1"/>
</dbReference>
<dbReference type="Pfam" id="PF20178">
    <property type="entry name" value="ToxA_N"/>
    <property type="match status" value="1"/>
</dbReference>
<evidence type="ECO:0000256" key="4">
    <source>
        <dbReference type="ARBA" id="ARBA00009868"/>
    </source>
</evidence>
<keyword evidence="7" id="KW-0433">Leucine-rich repeat</keyword>
<gene>
    <name evidence="17" type="ORF">CS076_11265</name>
    <name evidence="16" type="ORF">CS078_19100</name>
</gene>
<evidence type="ECO:0000256" key="1">
    <source>
        <dbReference type="ARBA" id="ARBA00000900"/>
    </source>
</evidence>
<dbReference type="EMBL" id="PEGB01000011">
    <property type="protein sequence ID" value="RLU07384.1"/>
    <property type="molecule type" value="Genomic_DNA"/>
</dbReference>
<evidence type="ECO:0000256" key="14">
    <source>
        <dbReference type="PROSITE-ProRule" id="PRU01398"/>
    </source>
</evidence>
<protein>
    <recommendedName>
        <fullName evidence="5">RING-type E3 ubiquitin transferase</fullName>
        <ecNumber evidence="5">2.3.2.27</ecNumber>
    </recommendedName>
</protein>
<evidence type="ECO:0000256" key="12">
    <source>
        <dbReference type="ARBA" id="ARBA00023026"/>
    </source>
</evidence>
<dbReference type="InterPro" id="IPR032675">
    <property type="entry name" value="LRR_dom_sf"/>
</dbReference>
<dbReference type="Proteomes" id="UP000282672">
    <property type="component" value="Unassembled WGS sequence"/>
</dbReference>
<dbReference type="Gene3D" id="1.20.1270.130">
    <property type="entry name" value="Shigella T3SS effector IpaH domain"/>
    <property type="match status" value="1"/>
</dbReference>
<dbReference type="Pfam" id="PF14496">
    <property type="entry name" value="NEL"/>
    <property type="match status" value="1"/>
</dbReference>
<dbReference type="InterPro" id="IPR029487">
    <property type="entry name" value="NEL_dom"/>
</dbReference>
<keyword evidence="11 14" id="KW-0832">Ubl conjugation</keyword>
<keyword evidence="6 14" id="KW-0964">Secreted</keyword>
<keyword evidence="10 14" id="KW-0833">Ubl conjugation pathway</keyword>
<comment type="PTM">
    <text evidence="14">Ubiquitinated in the presence of host E1 ubiquitin-activating enzyme, E2 ubiquitin-conjugating enzyme and ubiquitin.</text>
</comment>
<dbReference type="PANTHER" id="PTHR47114">
    <property type="match status" value="1"/>
</dbReference>
<dbReference type="PROSITE" id="PS52053">
    <property type="entry name" value="NEL"/>
    <property type="match status" value="1"/>
</dbReference>
<evidence type="ECO:0000256" key="10">
    <source>
        <dbReference type="ARBA" id="ARBA00022786"/>
    </source>
</evidence>
<comment type="catalytic activity">
    <reaction evidence="1">
        <text>S-ubiquitinyl-[E2 ubiquitin-conjugating enzyme]-L-cysteine + [acceptor protein]-L-lysine = [E2 ubiquitin-conjugating enzyme]-L-cysteine + N(6)-ubiquitinyl-[acceptor protein]-L-lysine.</text>
        <dbReference type="EC" id="2.3.2.27"/>
    </reaction>
</comment>
<dbReference type="Gene3D" id="3.80.10.10">
    <property type="entry name" value="Ribonuclease Inhibitor"/>
    <property type="match status" value="1"/>
</dbReference>
<accession>A0A3L8CHW6</accession>
<sequence>MLKAPTVIQPQLRSLPALTGQSRHADLIASNIPDWLRVTHADNRTALKLSAGPAMPGYDNASAQLRAQWKAAHGASWVSHNNSAKSLGKLQDIESFAIPLLTHALQDQYNLTLDVQSTYLRLYCPTGIARGFTVRTLSLLDASLHNFEAMETRAGYFDSASDFISQPASNGQFDTLPIRHKMSVASFATLCRQLDIGARYQVYLKAFMGFSSPVARAVLEHQVKASSKDALRAASVLALMQQDIDLQTQRMLLALVDGQDQLTLRGQSMQVLRLTMMDAALSDIVIIRADPEHSRNIEPVIAYVPHDPHHPIKHYRSSAHFVAELTAQLRAPEYQRFFSRFVPHQQRGRFFLRLNDTLSKVQWHSPSLHDQTPPWRAEPVANPNLAITYSAVVGEFWLEDFQQKLDRILNDARTMAVPTGDEDAKSRWARWDSLQKVASQILQAAAFLAAPFVPLLGELMLAYSAYQLLDETFEGIIDWSMGQRVEAAGHLIGIAESLIQLGLFAAGGKVVGDVWSFKQSRFVEGMKVVESANGRSRLWNPDLEIYQQPSIVQAHARPDAKGIYRHAGQEAIKLDGKQFVIARDPANGSYRIQHPTRAEAYSPRLAHNGEGAWTHEAERPATWRGINLMRRLGHSVESFSDQTLEHIRIVSGVEDNFLRVLHVEQRRTPALLAETIKRFKVDQDIQPFSDAAPDPFVELLRNDFAQMPRAVMDELLLETTAAERLHMSETGRLPLRLRQSARAATLELRMLRAYEGLYLPASENLDSLRLALHSLEHLPGWSAHIRIELRGLSLRGPLLDSVGAPQAVADKVLVISDGLGVQPYDADGNTLHGFDDFYTSILQALPDANRSALGYEIGHGRRLQQAVQQSPLAQSAFREVLVQRRVLKPVYDPAVMRLRGGMQGYAALELSEGAAPSLEERFNVLYPGADADSFSAFRQSFAAQELAHAALRQLEIEFSDLNAAFETWLSTPSGEVAAMDQRYHKQRFANVLKQCWQAAQSAAPEGFQLNLDFFWTGDFLEHLPVLSANFRHVTALQWRHVDLQGDISGFLGNFPNLRSLDLSHNALTAPPRLPAALEHLNLSSNRLTLTPQNQADISDLPRLQSLDLSDNPALTHAPDISKMPDLVRLDLHNAGIADWPSGLLALPRPRAFELDLQGNPIEHIPPVTPGSGQARLVARARLSRDQLDDQSRGQLQEVMRSVGYDPARSYPPKGEETSEFWLEGDAPPLRETRQAMWDELEQEPNAQGFFEVLEQITESADAAAEGYRTGLTERVWRMLEAISENTALREELFRMAVNPDSCADAGTQIFNEMGGKVLVHEAYLAGSPEQVEAALLGLAKGKSRLDQVNEIARATIQTRLQAGEVFQTVDEDGELSGSIDEVEVYLAFQTGLADRLELPWQSKDMLFREFAEVGDEQIEQAYQSVLALEAGEGLVNRMIEQRFWRHYLKSRHAQDFAQNSTVFNAKSQALLERHLASAVSQQDYERGLIELAHGRKQLLRTLTLQALNRPE</sequence>